<feature type="compositionally biased region" description="Basic and acidic residues" evidence="1">
    <location>
        <begin position="68"/>
        <end position="79"/>
    </location>
</feature>
<gene>
    <name evidence="2" type="ORF">K7X08_021090</name>
</gene>
<reference evidence="3" key="1">
    <citation type="journal article" date="2023" name="Proc. Natl. Acad. Sci. U.S.A.">
        <title>Genomic and structural basis for evolution of tropane alkaloid biosynthesis.</title>
        <authorList>
            <person name="Wanga Y.-J."/>
            <person name="Taina T."/>
            <person name="Yua J.-Y."/>
            <person name="Lia J."/>
            <person name="Xua B."/>
            <person name="Chenc J."/>
            <person name="D'Auriad J.C."/>
            <person name="Huanga J.-P."/>
            <person name="Huanga S.-X."/>
        </authorList>
    </citation>
    <scope>NUCLEOTIDE SEQUENCE [LARGE SCALE GENOMIC DNA]</scope>
    <source>
        <strain evidence="3">cv. KIB-2019</strain>
    </source>
</reference>
<sequence length="92" mass="9990">MTPKFSGDCAFESVDNSNEDKGVFAAAEDAVFSCSNDTGPTEEEFSISALTESRMHLQHKTVATEARSNTDHDVGEVDRASMNIVENDPSLF</sequence>
<dbReference type="Proteomes" id="UP001152561">
    <property type="component" value="Unassembled WGS sequence"/>
</dbReference>
<evidence type="ECO:0000313" key="2">
    <source>
        <dbReference type="EMBL" id="KAJ8547854.1"/>
    </source>
</evidence>
<dbReference type="EMBL" id="JAJAGQ010000012">
    <property type="protein sequence ID" value="KAJ8547854.1"/>
    <property type="molecule type" value="Genomic_DNA"/>
</dbReference>
<evidence type="ECO:0000313" key="3">
    <source>
        <dbReference type="Proteomes" id="UP001152561"/>
    </source>
</evidence>
<comment type="caution">
    <text evidence="2">The sequence shown here is derived from an EMBL/GenBank/DDBJ whole genome shotgun (WGS) entry which is preliminary data.</text>
</comment>
<feature type="region of interest" description="Disordered" evidence="1">
    <location>
        <begin position="61"/>
        <end position="92"/>
    </location>
</feature>
<accession>A0A9Q1M1I3</accession>
<keyword evidence="3" id="KW-1185">Reference proteome</keyword>
<evidence type="ECO:0000256" key="1">
    <source>
        <dbReference type="SAM" id="MobiDB-lite"/>
    </source>
</evidence>
<organism evidence="2 3">
    <name type="scientific">Anisodus acutangulus</name>
    <dbReference type="NCBI Taxonomy" id="402998"/>
    <lineage>
        <taxon>Eukaryota</taxon>
        <taxon>Viridiplantae</taxon>
        <taxon>Streptophyta</taxon>
        <taxon>Embryophyta</taxon>
        <taxon>Tracheophyta</taxon>
        <taxon>Spermatophyta</taxon>
        <taxon>Magnoliopsida</taxon>
        <taxon>eudicotyledons</taxon>
        <taxon>Gunneridae</taxon>
        <taxon>Pentapetalae</taxon>
        <taxon>asterids</taxon>
        <taxon>lamiids</taxon>
        <taxon>Solanales</taxon>
        <taxon>Solanaceae</taxon>
        <taxon>Solanoideae</taxon>
        <taxon>Hyoscyameae</taxon>
        <taxon>Anisodus</taxon>
    </lineage>
</organism>
<proteinExistence type="predicted"/>
<dbReference type="AlphaFoldDB" id="A0A9Q1M1I3"/>
<protein>
    <submittedName>
        <fullName evidence="2">Uncharacterized protein</fullName>
    </submittedName>
</protein>
<name>A0A9Q1M1I3_9SOLA</name>